<sequence>MPRDVNIYCDESRYSNPCDPFLVIGAMKCQREKKREIVRQLDALKHEHGIGGEFGWKSVSKNKGDFYRAAIDWFLGCDDLLFRCVVARKDNLWSRDDEDGFYVVYHQLLYHWLEAPNAYHIYLDEKRNSKQWQVDVLKRKTEDYMPGGCTVACVEEVSSRECTLVQEADFLIGCVGYAWNCHTDRACYPHGSEFKRELCYRLARGLGRPSLCFSTWASERKFNVFHFGE</sequence>
<protein>
    <submittedName>
        <fullName evidence="1">DUF3800 domain-containing protein</fullName>
    </submittedName>
</protein>
<gene>
    <name evidence="1" type="ORF">FYJ68_04190</name>
</gene>
<accession>A0A6N7XQV7</accession>
<dbReference type="Pfam" id="PF12686">
    <property type="entry name" value="DUF3800"/>
    <property type="match status" value="1"/>
</dbReference>
<organism evidence="1 2">
    <name type="scientific">Olsenella porci</name>
    <dbReference type="NCBI Taxonomy" id="2652279"/>
    <lineage>
        <taxon>Bacteria</taxon>
        <taxon>Bacillati</taxon>
        <taxon>Actinomycetota</taxon>
        <taxon>Coriobacteriia</taxon>
        <taxon>Coriobacteriales</taxon>
        <taxon>Atopobiaceae</taxon>
        <taxon>Olsenella</taxon>
    </lineage>
</organism>
<proteinExistence type="predicted"/>
<dbReference type="RefSeq" id="WP_154434259.1">
    <property type="nucleotide sequence ID" value="NZ_VUNC01000002.1"/>
</dbReference>
<dbReference type="EMBL" id="VUNC01000002">
    <property type="protein sequence ID" value="MST72309.1"/>
    <property type="molecule type" value="Genomic_DNA"/>
</dbReference>
<reference evidence="1 2" key="1">
    <citation type="submission" date="2019-08" db="EMBL/GenBank/DDBJ databases">
        <title>In-depth cultivation of the pig gut microbiome towards novel bacterial diversity and tailored functional studies.</title>
        <authorList>
            <person name="Wylensek D."/>
            <person name="Hitch T.C.A."/>
            <person name="Clavel T."/>
        </authorList>
    </citation>
    <scope>NUCLEOTIDE SEQUENCE [LARGE SCALE GENOMIC DNA]</scope>
    <source>
        <strain evidence="1 2">CA-Schmier-601-WT-1</strain>
    </source>
</reference>
<dbReference type="InterPro" id="IPR024524">
    <property type="entry name" value="DUF3800"/>
</dbReference>
<dbReference type="Proteomes" id="UP000469325">
    <property type="component" value="Unassembled WGS sequence"/>
</dbReference>
<evidence type="ECO:0000313" key="2">
    <source>
        <dbReference type="Proteomes" id="UP000469325"/>
    </source>
</evidence>
<comment type="caution">
    <text evidence="1">The sequence shown here is derived from an EMBL/GenBank/DDBJ whole genome shotgun (WGS) entry which is preliminary data.</text>
</comment>
<evidence type="ECO:0000313" key="1">
    <source>
        <dbReference type="EMBL" id="MST72309.1"/>
    </source>
</evidence>
<keyword evidence="2" id="KW-1185">Reference proteome</keyword>
<dbReference type="AlphaFoldDB" id="A0A6N7XQV7"/>
<name>A0A6N7XQV7_9ACTN</name>